<dbReference type="STRING" id="448386.A0A2V3IXI6"/>
<dbReference type="GO" id="GO:0033290">
    <property type="term" value="C:eukaryotic 48S preinitiation complex"/>
    <property type="evidence" value="ECO:0007669"/>
    <property type="project" value="UniProtKB-UniRule"/>
</dbReference>
<comment type="caution">
    <text evidence="9">The sequence shown here is derived from an EMBL/GenBank/DDBJ whole genome shotgun (WGS) entry which is preliminary data.</text>
</comment>
<evidence type="ECO:0000256" key="6">
    <source>
        <dbReference type="ARBA" id="ARBA00038394"/>
    </source>
</evidence>
<dbReference type="InterPro" id="IPR001680">
    <property type="entry name" value="WD40_rpt"/>
</dbReference>
<evidence type="ECO:0000256" key="7">
    <source>
        <dbReference type="HAMAP-Rule" id="MF_03008"/>
    </source>
</evidence>
<dbReference type="SMART" id="SM00320">
    <property type="entry name" value="WD40"/>
    <property type="match status" value="6"/>
</dbReference>
<dbReference type="HAMAP" id="MF_03008">
    <property type="entry name" value="eIF3i"/>
    <property type="match status" value="1"/>
</dbReference>
<dbReference type="CDD" id="cd00200">
    <property type="entry name" value="WD40"/>
    <property type="match status" value="1"/>
</dbReference>
<feature type="repeat" description="WD" evidence="8">
    <location>
        <begin position="184"/>
        <end position="225"/>
    </location>
</feature>
<dbReference type="OrthoDB" id="24966at2759"/>
<keyword evidence="3 8" id="KW-0853">WD repeat</keyword>
<evidence type="ECO:0000256" key="4">
    <source>
        <dbReference type="ARBA" id="ARBA00022737"/>
    </source>
</evidence>
<accession>A0A2V3IXI6</accession>
<dbReference type="EMBL" id="NBIV01000032">
    <property type="protein sequence ID" value="PXF46874.1"/>
    <property type="molecule type" value="Genomic_DNA"/>
</dbReference>
<comment type="subcellular location">
    <subcellularLocation>
        <location evidence="7">Cytoplasm</location>
    </subcellularLocation>
</comment>
<evidence type="ECO:0000313" key="10">
    <source>
        <dbReference type="Proteomes" id="UP000247409"/>
    </source>
</evidence>
<feature type="repeat" description="WD" evidence="8">
    <location>
        <begin position="48"/>
        <end position="89"/>
    </location>
</feature>
<sequence>MRPFLLKGHERPITRVKFNREGDLLFTTSMDKSPTCWRSSNGERIGTYKGHNGAVRDIDITYNSERVITASADNSAMLWRADTGEKLYQWHFQSPARAVCFSPGDGLIAVATTKLMGQPSNIYIFEHDMNSDEQSEEPVMVLEGHEGTIVRVVWYPTGEYIISAAEDGTVRKWDAENGEEIARVEAHENIIRDCQFSSDYTMFITSSKDHTAKLWTLHDFELMKTYSVDHPVNSASISPIFSHVLLGGGQEASMVTTTTDRQGKFEAKIFHLVYEEELGRVKGHFGPINTVAFSPDGKMYVSGGEDGYVRLHGFDDEYFDKGKEDTV</sequence>
<name>A0A2V3IXI6_9FLOR</name>
<feature type="repeat" description="WD" evidence="8">
    <location>
        <begin position="281"/>
        <end position="311"/>
    </location>
</feature>
<comment type="subunit">
    <text evidence="7">Component of the eukaryotic translation initiation factor 3 (eIF-3) complex.</text>
</comment>
<dbReference type="GO" id="GO:0003723">
    <property type="term" value="F:RNA binding"/>
    <property type="evidence" value="ECO:0007669"/>
    <property type="project" value="TreeGrafter"/>
</dbReference>
<keyword evidence="2 7" id="KW-0396">Initiation factor</keyword>
<dbReference type="PROSITE" id="PS50082">
    <property type="entry name" value="WD_REPEATS_2"/>
    <property type="match status" value="5"/>
</dbReference>
<dbReference type="GO" id="GO:0001732">
    <property type="term" value="P:formation of cytoplasmic translation initiation complex"/>
    <property type="evidence" value="ECO:0007669"/>
    <property type="project" value="UniProtKB-UniRule"/>
</dbReference>
<dbReference type="Pfam" id="PF24805">
    <property type="entry name" value="EIF3I"/>
    <property type="match status" value="1"/>
</dbReference>
<dbReference type="InterPro" id="IPR036322">
    <property type="entry name" value="WD40_repeat_dom_sf"/>
</dbReference>
<dbReference type="PANTHER" id="PTHR19877:SF1">
    <property type="entry name" value="EUKARYOTIC TRANSLATION INITIATION FACTOR 3 SUBUNIT I"/>
    <property type="match status" value="1"/>
</dbReference>
<dbReference type="GO" id="GO:0071541">
    <property type="term" value="C:eukaryotic translation initiation factor 3 complex, eIF3m"/>
    <property type="evidence" value="ECO:0007669"/>
    <property type="project" value="TreeGrafter"/>
</dbReference>
<evidence type="ECO:0000256" key="2">
    <source>
        <dbReference type="ARBA" id="ARBA00022540"/>
    </source>
</evidence>
<comment type="similarity">
    <text evidence="7">Belongs to the eIF-3 subunit I family.</text>
</comment>
<feature type="repeat" description="WD" evidence="8">
    <location>
        <begin position="6"/>
        <end position="47"/>
    </location>
</feature>
<evidence type="ECO:0000313" key="9">
    <source>
        <dbReference type="EMBL" id="PXF46874.1"/>
    </source>
</evidence>
<dbReference type="Gene3D" id="2.130.10.10">
    <property type="entry name" value="YVTN repeat-like/Quinoprotein amine dehydrogenase"/>
    <property type="match status" value="1"/>
</dbReference>
<dbReference type="GO" id="GO:0003743">
    <property type="term" value="F:translation initiation factor activity"/>
    <property type="evidence" value="ECO:0007669"/>
    <property type="project" value="UniProtKB-UniRule"/>
</dbReference>
<dbReference type="PROSITE" id="PS50294">
    <property type="entry name" value="WD_REPEATS_REGION"/>
    <property type="match status" value="5"/>
</dbReference>
<protein>
    <recommendedName>
        <fullName evidence="7">Eukaryotic translation initiation factor 3 subunit I</fullName>
        <shortName evidence="7">eIF3i</shortName>
    </recommendedName>
</protein>
<keyword evidence="10" id="KW-1185">Reference proteome</keyword>
<dbReference type="InterPro" id="IPR027525">
    <property type="entry name" value="eIF3i"/>
</dbReference>
<dbReference type="InterPro" id="IPR015943">
    <property type="entry name" value="WD40/YVTN_repeat-like_dom_sf"/>
</dbReference>
<dbReference type="GO" id="GO:0016282">
    <property type="term" value="C:eukaryotic 43S preinitiation complex"/>
    <property type="evidence" value="ECO:0007669"/>
    <property type="project" value="UniProtKB-UniRule"/>
</dbReference>
<gene>
    <name evidence="9" type="ORF">BWQ96_03403</name>
</gene>
<comment type="similarity">
    <text evidence="6">Belongs to the WD repeat STRAP family.</text>
</comment>
<evidence type="ECO:0000256" key="3">
    <source>
        <dbReference type="ARBA" id="ARBA00022574"/>
    </source>
</evidence>
<comment type="function">
    <text evidence="7">Component of the eukaryotic translation initiation factor 3 (eIF-3) complex, which is involved in protein synthesis of a specialized repertoire of mRNAs and, together with other initiation factors, stimulates binding of mRNA and methionyl-tRNAi to the 40S ribosome. The eIF-3 complex specifically targets and initiates translation of a subset of mRNAs involved in cell proliferation.</text>
</comment>
<dbReference type="Proteomes" id="UP000247409">
    <property type="component" value="Unassembled WGS sequence"/>
</dbReference>
<organism evidence="9 10">
    <name type="scientific">Gracilariopsis chorda</name>
    <dbReference type="NCBI Taxonomy" id="448386"/>
    <lineage>
        <taxon>Eukaryota</taxon>
        <taxon>Rhodophyta</taxon>
        <taxon>Florideophyceae</taxon>
        <taxon>Rhodymeniophycidae</taxon>
        <taxon>Gracilariales</taxon>
        <taxon>Gracilariaceae</taxon>
        <taxon>Gracilariopsis</taxon>
    </lineage>
</organism>
<proteinExistence type="inferred from homology"/>
<dbReference type="SUPFAM" id="SSF50978">
    <property type="entry name" value="WD40 repeat-like"/>
    <property type="match status" value="1"/>
</dbReference>
<keyword evidence="5 7" id="KW-0648">Protein biosynthesis</keyword>
<keyword evidence="1 7" id="KW-0963">Cytoplasm</keyword>
<keyword evidence="4" id="KW-0677">Repeat</keyword>
<feature type="repeat" description="WD" evidence="8">
    <location>
        <begin position="142"/>
        <end position="183"/>
    </location>
</feature>
<dbReference type="PANTHER" id="PTHR19877">
    <property type="entry name" value="EUKARYOTIC TRANSLATION INITIATION FACTOR 3 SUBUNIT I"/>
    <property type="match status" value="1"/>
</dbReference>
<evidence type="ECO:0000256" key="8">
    <source>
        <dbReference type="PROSITE-ProRule" id="PRU00221"/>
    </source>
</evidence>
<evidence type="ECO:0000256" key="1">
    <source>
        <dbReference type="ARBA" id="ARBA00022490"/>
    </source>
</evidence>
<evidence type="ECO:0000256" key="5">
    <source>
        <dbReference type="ARBA" id="ARBA00022917"/>
    </source>
</evidence>
<dbReference type="AlphaFoldDB" id="A0A2V3IXI6"/>
<reference evidence="9 10" key="1">
    <citation type="journal article" date="2018" name="Mol. Biol. Evol.">
        <title>Analysis of the draft genome of the red seaweed Gracilariopsis chorda provides insights into genome size evolution in Rhodophyta.</title>
        <authorList>
            <person name="Lee J."/>
            <person name="Yang E.C."/>
            <person name="Graf L."/>
            <person name="Yang J.H."/>
            <person name="Qiu H."/>
            <person name="Zel Zion U."/>
            <person name="Chan C.X."/>
            <person name="Stephens T.G."/>
            <person name="Weber A.P.M."/>
            <person name="Boo G.H."/>
            <person name="Boo S.M."/>
            <person name="Kim K.M."/>
            <person name="Shin Y."/>
            <person name="Jung M."/>
            <person name="Lee S.J."/>
            <person name="Yim H.S."/>
            <person name="Lee J.H."/>
            <person name="Bhattacharya D."/>
            <person name="Yoon H.S."/>
        </authorList>
    </citation>
    <scope>NUCLEOTIDE SEQUENCE [LARGE SCALE GENOMIC DNA]</scope>
    <source>
        <strain evidence="9 10">SKKU-2015</strain>
        <tissue evidence="9">Whole body</tissue>
    </source>
</reference>